<dbReference type="Proteomes" id="UP000002424">
    <property type="component" value="Chromosome"/>
</dbReference>
<protein>
    <recommendedName>
        <fullName evidence="1">DUF7281 domain-containing protein</fullName>
    </recommendedName>
</protein>
<dbReference type="InterPro" id="IPR055705">
    <property type="entry name" value="DUF7281"/>
</dbReference>
<dbReference type="OrthoDB" id="8564671at2"/>
<dbReference type="SUPFAM" id="SSF56726">
    <property type="entry name" value="DNA topoisomerase IV, alpha subunit"/>
    <property type="match status" value="1"/>
</dbReference>
<evidence type="ECO:0000313" key="2">
    <source>
        <dbReference type="EMBL" id="ACO80044.1"/>
    </source>
</evidence>
<dbReference type="KEGG" id="avn:Avin_39040"/>
<evidence type="ECO:0000313" key="3">
    <source>
        <dbReference type="Proteomes" id="UP000002424"/>
    </source>
</evidence>
<dbReference type="EnsemblBacteria" id="ACO80044">
    <property type="protein sequence ID" value="ACO80044"/>
    <property type="gene ID" value="Avin_39040"/>
</dbReference>
<dbReference type="Pfam" id="PF23947">
    <property type="entry name" value="DUF7281"/>
    <property type="match status" value="1"/>
</dbReference>
<dbReference type="GO" id="GO:0005694">
    <property type="term" value="C:chromosome"/>
    <property type="evidence" value="ECO:0007669"/>
    <property type="project" value="InterPro"/>
</dbReference>
<keyword evidence="3" id="KW-1185">Reference proteome</keyword>
<organism evidence="2 3">
    <name type="scientific">Azotobacter vinelandii (strain DJ / ATCC BAA-1303)</name>
    <dbReference type="NCBI Taxonomy" id="322710"/>
    <lineage>
        <taxon>Bacteria</taxon>
        <taxon>Pseudomonadati</taxon>
        <taxon>Pseudomonadota</taxon>
        <taxon>Gammaproteobacteria</taxon>
        <taxon>Pseudomonadales</taxon>
        <taxon>Pseudomonadaceae</taxon>
        <taxon>Azotobacter</taxon>
    </lineage>
</organism>
<accession>C1DSV1</accession>
<gene>
    <name evidence="2" type="ordered locus">Avin_39040</name>
</gene>
<dbReference type="GO" id="GO:0003677">
    <property type="term" value="F:DNA binding"/>
    <property type="evidence" value="ECO:0007669"/>
    <property type="project" value="InterPro"/>
</dbReference>
<dbReference type="STRING" id="322710.Avin_39040"/>
<dbReference type="HOGENOM" id="CLU_083613_0_0_6"/>
<dbReference type="eggNOG" id="COG1697">
    <property type="taxonomic scope" value="Bacteria"/>
</dbReference>
<proteinExistence type="predicted"/>
<dbReference type="EMBL" id="CP001157">
    <property type="protein sequence ID" value="ACO80044.1"/>
    <property type="molecule type" value="Genomic_DNA"/>
</dbReference>
<name>C1DSV1_AZOVD</name>
<dbReference type="AlphaFoldDB" id="C1DSV1"/>
<evidence type="ECO:0000259" key="1">
    <source>
        <dbReference type="Pfam" id="PF23947"/>
    </source>
</evidence>
<feature type="domain" description="DUF7281" evidence="1">
    <location>
        <begin position="100"/>
        <end position="264"/>
    </location>
</feature>
<sequence length="277" mass="30757">MQAIHSLLRSRRHRVPLNATWQFIREELEVGEPRGNSLYFDDAMLRVLRRAAECASGAANLLASAPRGNRLQVAAQGFIDEKTARQRPDDGFVLLKGRLPAPLPTLSPSLSLRVPLESLDLSAVVQVLVIENLDSFDDWEGYRAPAGLADSLILYRGHGGLARGARRLLGALPAAVRVGVFADYDPAGLCIAAGLPRVDFLLLPEPAPRLLDKGNREDYADQFRQTAHLERIELDGWQGVWMEMKEHGVSIKQQHMLALGIALRQIPRRRSDGTRPW</sequence>
<dbReference type="InterPro" id="IPR036078">
    <property type="entry name" value="Spo11/TopoVI_A_sf"/>
</dbReference>
<reference evidence="2 3" key="1">
    <citation type="journal article" date="2009" name="J. Bacteriol.">
        <title>Genome sequence of Azotobacter vinelandii, an obligate aerobe specialized to support diverse anaerobic metabolic processes.</title>
        <authorList>
            <person name="Setubal J.C."/>
            <person name="dos Santos P."/>
            <person name="Goldman B.S."/>
            <person name="Ertesvag H."/>
            <person name="Espin G."/>
            <person name="Rubio L.M."/>
            <person name="Valla S."/>
            <person name="Almeida N.F."/>
            <person name="Balasubramanian D."/>
            <person name="Cromes L."/>
            <person name="Curatti L."/>
            <person name="Du Z."/>
            <person name="Godsy E."/>
            <person name="Goodner B."/>
            <person name="Hellner-Burris K."/>
            <person name="Hernandez J.A."/>
            <person name="Houmiel K."/>
            <person name="Imperial J."/>
            <person name="Kennedy C."/>
            <person name="Larson T.J."/>
            <person name="Latreille P."/>
            <person name="Ligon L.S."/>
            <person name="Lu J."/>
            <person name="Maerk M."/>
            <person name="Miller N.M."/>
            <person name="Norton S."/>
            <person name="O'Carroll I.P."/>
            <person name="Paulsen I."/>
            <person name="Raulfs E.C."/>
            <person name="Roemer R."/>
            <person name="Rosser J."/>
            <person name="Segura D."/>
            <person name="Slater S."/>
            <person name="Stricklin S.L."/>
            <person name="Studholme D.J."/>
            <person name="Sun J."/>
            <person name="Viana C.J."/>
            <person name="Wallin E."/>
            <person name="Wang B."/>
            <person name="Wheeler C."/>
            <person name="Zhu H."/>
            <person name="Dean D.R."/>
            <person name="Dixon R."/>
            <person name="Wood D."/>
        </authorList>
    </citation>
    <scope>NUCLEOTIDE SEQUENCE [LARGE SCALE GENOMIC DNA]</scope>
    <source>
        <strain evidence="3">DJ / ATCC BAA-1303</strain>
    </source>
</reference>